<organism evidence="3 4">
    <name type="scientific">Rubrobacter tropicus</name>
    <dbReference type="NCBI Taxonomy" id="2653851"/>
    <lineage>
        <taxon>Bacteria</taxon>
        <taxon>Bacillati</taxon>
        <taxon>Actinomycetota</taxon>
        <taxon>Rubrobacteria</taxon>
        <taxon>Rubrobacterales</taxon>
        <taxon>Rubrobacteraceae</taxon>
        <taxon>Rubrobacter</taxon>
    </lineage>
</organism>
<dbReference type="EMBL" id="CP045119">
    <property type="protein sequence ID" value="QIN83159.1"/>
    <property type="molecule type" value="Genomic_DNA"/>
</dbReference>
<feature type="compositionally biased region" description="Basic and acidic residues" evidence="1">
    <location>
        <begin position="375"/>
        <end position="396"/>
    </location>
</feature>
<dbReference type="SUPFAM" id="SSF53756">
    <property type="entry name" value="UDP-Glycosyltransferase/glycogen phosphorylase"/>
    <property type="match status" value="1"/>
</dbReference>
<dbReference type="RefSeq" id="WP_166176181.1">
    <property type="nucleotide sequence ID" value="NZ_CP045119.1"/>
</dbReference>
<dbReference type="InterPro" id="IPR015393">
    <property type="entry name" value="DUF1972"/>
</dbReference>
<feature type="region of interest" description="Disordered" evidence="1">
    <location>
        <begin position="369"/>
        <end position="396"/>
    </location>
</feature>
<evidence type="ECO:0000259" key="2">
    <source>
        <dbReference type="Pfam" id="PF09314"/>
    </source>
</evidence>
<reference evidence="3 4" key="1">
    <citation type="submission" date="2019-10" db="EMBL/GenBank/DDBJ databases">
        <title>Rubrobacter sp nov SCSIO 52090 isolated from a deep-sea sediment in the South China Sea.</title>
        <authorList>
            <person name="Chen R.W."/>
        </authorList>
    </citation>
    <scope>NUCLEOTIDE SEQUENCE [LARGE SCALE GENOMIC DNA]</scope>
    <source>
        <strain evidence="3 4">SCSIO 52909</strain>
    </source>
</reference>
<dbReference type="KEGG" id="rub:GBA63_11285"/>
<accession>A0A6G8Q9N3</accession>
<protein>
    <submittedName>
        <fullName evidence="3">DUF1972 domain-containing protein</fullName>
    </submittedName>
</protein>
<dbReference type="Gene3D" id="3.40.50.2000">
    <property type="entry name" value="Glycogen Phosphorylase B"/>
    <property type="match status" value="2"/>
</dbReference>
<feature type="domain" description="DUF1972" evidence="2">
    <location>
        <begin position="8"/>
        <end position="179"/>
    </location>
</feature>
<evidence type="ECO:0000313" key="3">
    <source>
        <dbReference type="EMBL" id="QIN83159.1"/>
    </source>
</evidence>
<dbReference type="Pfam" id="PF09314">
    <property type="entry name" value="DUF1972"/>
    <property type="match status" value="1"/>
</dbReference>
<keyword evidence="4" id="KW-1185">Reference proteome</keyword>
<sequence length="396" mass="44496">MEIHGDKAVAFCGTRGVPANYGGFETAVDEISHRFVERGRDCVVFCRKSAGGKVLEVHGGRRLIYVTGSSARALDTFVSAFQTGWHLLRHRERYGHVFWFNNANLPGILLTLLAGLPVSVNTDGMEWRRAKWSWPFKAYYFLSSFLISRLCGSLISDSRAIQDYYRKVFFKKTQFVPYGIPGTPPVAREKRREVLREYGLRPGRYFLQITRFEPDNLVLEAAHAFRASRLCEDGFAFLLIGYQHDTPYARRVKELQGRDGVRVASAVYDAGVLAVLRENCFCYVHGNTVGGTNPALLEAMEGCPRVLAVDGPFSREVVGEDGLFFTPDGMVNAFRDVLARPAGPALRERARSLYQWDAVAEGYVRLTEGKPANYRPEKPGPARERPQRLATKERGA</sequence>
<evidence type="ECO:0000313" key="4">
    <source>
        <dbReference type="Proteomes" id="UP000501452"/>
    </source>
</evidence>
<dbReference type="AlphaFoldDB" id="A0A6G8Q9N3"/>
<proteinExistence type="predicted"/>
<dbReference type="Proteomes" id="UP000501452">
    <property type="component" value="Chromosome"/>
</dbReference>
<name>A0A6G8Q9N3_9ACTN</name>
<gene>
    <name evidence="3" type="ORF">GBA63_11285</name>
</gene>
<evidence type="ECO:0000256" key="1">
    <source>
        <dbReference type="SAM" id="MobiDB-lite"/>
    </source>
</evidence>